<evidence type="ECO:0000313" key="1">
    <source>
        <dbReference type="EMBL" id="EFO21961.1"/>
    </source>
</evidence>
<dbReference type="InParanoid" id="A0A1S0TXS1"/>
<feature type="non-terminal residue" evidence="1">
    <location>
        <position position="1"/>
    </location>
</feature>
<gene>
    <name evidence="1" type="ORF">LOAG_06528</name>
</gene>
<dbReference type="AlphaFoldDB" id="A0A1S0TXS1"/>
<protein>
    <submittedName>
        <fullName evidence="1">Uncharacterized protein</fullName>
    </submittedName>
</protein>
<dbReference type="RefSeq" id="XP_003142112.1">
    <property type="nucleotide sequence ID" value="XM_003142064.1"/>
</dbReference>
<organism evidence="1">
    <name type="scientific">Loa loa</name>
    <name type="common">Eye worm</name>
    <name type="synonym">Filaria loa</name>
    <dbReference type="NCBI Taxonomy" id="7209"/>
    <lineage>
        <taxon>Eukaryota</taxon>
        <taxon>Metazoa</taxon>
        <taxon>Ecdysozoa</taxon>
        <taxon>Nematoda</taxon>
        <taxon>Chromadorea</taxon>
        <taxon>Rhabditida</taxon>
        <taxon>Spirurina</taxon>
        <taxon>Spiruromorpha</taxon>
        <taxon>Filarioidea</taxon>
        <taxon>Onchocercidae</taxon>
        <taxon>Loa</taxon>
    </lineage>
</organism>
<proteinExistence type="predicted"/>
<dbReference type="EMBL" id="JH712722">
    <property type="protein sequence ID" value="EFO21961.1"/>
    <property type="molecule type" value="Genomic_DNA"/>
</dbReference>
<name>A0A1S0TXS1_LOALO</name>
<dbReference type="KEGG" id="loa:LOAG_06528"/>
<reference evidence="1" key="1">
    <citation type="submission" date="2012-04" db="EMBL/GenBank/DDBJ databases">
        <title>The Genome Sequence of Loa loa.</title>
        <authorList>
            <consortium name="The Broad Institute Genome Sequencing Platform"/>
            <consortium name="Broad Institute Genome Sequencing Center for Infectious Disease"/>
            <person name="Nutman T.B."/>
            <person name="Fink D.L."/>
            <person name="Russ C."/>
            <person name="Young S."/>
            <person name="Zeng Q."/>
            <person name="Gargeya S."/>
            <person name="Alvarado L."/>
            <person name="Berlin A."/>
            <person name="Chapman S.B."/>
            <person name="Chen Z."/>
            <person name="Freedman E."/>
            <person name="Gellesch M."/>
            <person name="Goldberg J."/>
            <person name="Griggs A."/>
            <person name="Gujja S."/>
            <person name="Heilman E.R."/>
            <person name="Heiman D."/>
            <person name="Howarth C."/>
            <person name="Mehta T."/>
            <person name="Neiman D."/>
            <person name="Pearson M."/>
            <person name="Roberts A."/>
            <person name="Saif S."/>
            <person name="Shea T."/>
            <person name="Shenoy N."/>
            <person name="Sisk P."/>
            <person name="Stolte C."/>
            <person name="Sykes S."/>
            <person name="White J."/>
            <person name="Yandava C."/>
            <person name="Haas B."/>
            <person name="Henn M.R."/>
            <person name="Nusbaum C."/>
            <person name="Birren B."/>
        </authorList>
    </citation>
    <scope>NUCLEOTIDE SEQUENCE [LARGE SCALE GENOMIC DNA]</scope>
</reference>
<accession>A0A1S0TXS1</accession>
<sequence length="70" mass="8223">PNVEKLGCTWLFIHIVMRGCDNYQVESYNDMDGKNFAWKNMRNSLFQSSNSTWRDVLTDAKKGECNIWES</sequence>
<dbReference type="CTD" id="9943940"/>
<dbReference type="GeneID" id="9943940"/>